<dbReference type="GO" id="GO:0020037">
    <property type="term" value="F:heme binding"/>
    <property type="evidence" value="ECO:0007669"/>
    <property type="project" value="InterPro"/>
</dbReference>
<dbReference type="KEGG" id="taes:123160918"/>
<dbReference type="SUPFAM" id="SSF48264">
    <property type="entry name" value="Cytochrome P450"/>
    <property type="match status" value="1"/>
</dbReference>
<dbReference type="GeneID" id="123160918"/>
<dbReference type="SMR" id="A0A3B6SNH6"/>
<accession>A0A3B6SNH6</accession>
<feature type="binding site" description="axial binding residue" evidence="6">
    <location>
        <position position="453"/>
    </location>
    <ligand>
        <name>heme</name>
        <dbReference type="ChEBI" id="CHEBI:30413"/>
    </ligand>
    <ligandPart>
        <name>Fe</name>
        <dbReference type="ChEBI" id="CHEBI:18248"/>
    </ligandPart>
</feature>
<dbReference type="GO" id="GO:0004497">
    <property type="term" value="F:monooxygenase activity"/>
    <property type="evidence" value="ECO:0007669"/>
    <property type="project" value="UniProtKB-KW"/>
</dbReference>
<dbReference type="Gramene" id="TraesCS7B02G414300.1">
    <property type="protein sequence ID" value="TraesCS7B02G414300.1"/>
    <property type="gene ID" value="TraesCS7B02G414300"/>
</dbReference>
<evidence type="ECO:0000256" key="6">
    <source>
        <dbReference type="PIRSR" id="PIRSR602401-1"/>
    </source>
</evidence>
<evidence type="ECO:0000256" key="2">
    <source>
        <dbReference type="ARBA" id="ARBA00022692"/>
    </source>
</evidence>
<keyword evidence="7" id="KW-0503">Monooxygenase</keyword>
<keyword evidence="3 6" id="KW-0479">Metal-binding</keyword>
<keyword evidence="9" id="KW-1185">Reference proteome</keyword>
<dbReference type="Gramene" id="TraesCS7B03G1115400.1">
    <property type="protein sequence ID" value="TraesCS7B03G1115400.1.CDS"/>
    <property type="gene ID" value="TraesCS7B03G1115400"/>
</dbReference>
<dbReference type="GO" id="GO:0016705">
    <property type="term" value="F:oxidoreductase activity, acting on paired donors, with incorporation or reduction of molecular oxygen"/>
    <property type="evidence" value="ECO:0007669"/>
    <property type="project" value="InterPro"/>
</dbReference>
<dbReference type="AlphaFoldDB" id="A0A3B6SNH6"/>
<comment type="similarity">
    <text evidence="1 7">Belongs to the cytochrome P450 family.</text>
</comment>
<dbReference type="PROSITE" id="PS00086">
    <property type="entry name" value="CYTOCHROME_P450"/>
    <property type="match status" value="1"/>
</dbReference>
<dbReference type="InterPro" id="IPR036396">
    <property type="entry name" value="Cyt_P450_sf"/>
</dbReference>
<dbReference type="STRING" id="4565.A0A3B6SNH6"/>
<sequence length="516" mass="57557">MALAMAAQLPFYLLLLPLLAIAPLLYLAVSRERPGSGRRLPPSPWALPVIGHLHHLAGALPHRAMRDLARRHGPLMLLRFGEVPVVVASSPDAAREIMKTHDVTFATRPIRPMQRRIMEGAEGLLFSPYGDAWRQLRKICTVELLSTRRVHSFRPIREDEIGHLLRSVASEASPARPVNLSERIAAFVADSSVRAIIGSRTPNRDTFLRLLEEGLKVIPGMSLPDIFPSSRLAMRLSRVPGQIERRRGAMLGFIDTIIEERENRDAAATGIEEHDEDLLDVLLRLQKDMDSQYPLTTLNIKTVIIDVFAAGSETSSTMIQWAMAELMRNPTVMQKAQEEVRRELAGHDKVTEDGLTNLHYLQLVIKETLRLHPAAPLLLPHECRSPCEVLGFDVPEGAMVLVNAWAIGRDPAHWDAPEEFIPDRFQEQGGMGGRDFKGTNFEFAPFGAGRRMCPGMSFGLAHVELALAALLFHFDWQLPEGMAPEEMDMTEAAGITTRRRSDLLVICIPRVPVSIE</sequence>
<proteinExistence type="inferred from homology"/>
<dbReference type="Gramene" id="TraesPARA_EIv1.0_2478320.1">
    <property type="protein sequence ID" value="TraesPARA_EIv1.0_2478320.1.CDS"/>
    <property type="gene ID" value="TraesPARA_EIv1.0_2478320"/>
</dbReference>
<dbReference type="Proteomes" id="UP000019116">
    <property type="component" value="Chromosome 7B"/>
</dbReference>
<gene>
    <name evidence="8" type="primary">LOC123160918</name>
</gene>
<reference evidence="8" key="2">
    <citation type="submission" date="2018-10" db="UniProtKB">
        <authorList>
            <consortium name="EnsemblPlants"/>
        </authorList>
    </citation>
    <scope>IDENTIFICATION</scope>
</reference>
<dbReference type="InterPro" id="IPR001128">
    <property type="entry name" value="Cyt_P450"/>
</dbReference>
<dbReference type="OMA" id="LQWAMAK"/>
<dbReference type="Gene3D" id="1.10.630.10">
    <property type="entry name" value="Cytochrome P450"/>
    <property type="match status" value="1"/>
</dbReference>
<evidence type="ECO:0000256" key="1">
    <source>
        <dbReference type="ARBA" id="ARBA00010617"/>
    </source>
</evidence>
<dbReference type="GO" id="GO:0005506">
    <property type="term" value="F:iron ion binding"/>
    <property type="evidence" value="ECO:0007669"/>
    <property type="project" value="InterPro"/>
</dbReference>
<dbReference type="InterPro" id="IPR017972">
    <property type="entry name" value="Cyt_P450_CS"/>
</dbReference>
<evidence type="ECO:0000313" key="9">
    <source>
        <dbReference type="Proteomes" id="UP000019116"/>
    </source>
</evidence>
<organism evidence="8">
    <name type="scientific">Triticum aestivum</name>
    <name type="common">Wheat</name>
    <dbReference type="NCBI Taxonomy" id="4565"/>
    <lineage>
        <taxon>Eukaryota</taxon>
        <taxon>Viridiplantae</taxon>
        <taxon>Streptophyta</taxon>
        <taxon>Embryophyta</taxon>
        <taxon>Tracheophyta</taxon>
        <taxon>Spermatophyta</taxon>
        <taxon>Magnoliopsida</taxon>
        <taxon>Liliopsida</taxon>
        <taxon>Poales</taxon>
        <taxon>Poaceae</taxon>
        <taxon>BOP clade</taxon>
        <taxon>Pooideae</taxon>
        <taxon>Triticodae</taxon>
        <taxon>Triticeae</taxon>
        <taxon>Triticinae</taxon>
        <taxon>Triticum</taxon>
    </lineage>
</organism>
<dbReference type="Gramene" id="TraesKAR7B01G0446970.1">
    <property type="protein sequence ID" value="cds.TraesKAR7B01G0446970.1"/>
    <property type="gene ID" value="TraesKAR7B01G0446970"/>
</dbReference>
<dbReference type="RefSeq" id="XP_044434699.1">
    <property type="nucleotide sequence ID" value="XM_044578764.1"/>
</dbReference>
<protein>
    <recommendedName>
        <fullName evidence="10">Cytochrome P450</fullName>
    </recommendedName>
</protein>
<dbReference type="OrthoDB" id="1470350at2759"/>
<dbReference type="FunFam" id="1.10.630.10:FF:000064">
    <property type="entry name" value="Cytochrome P450 monooxygenase"/>
    <property type="match status" value="1"/>
</dbReference>
<dbReference type="PANTHER" id="PTHR47955">
    <property type="entry name" value="CYTOCHROME P450 FAMILY 71 PROTEIN"/>
    <property type="match status" value="1"/>
</dbReference>
<keyword evidence="4" id="KW-0472">Membrane</keyword>
<dbReference type="PANTHER" id="PTHR47955:SF21">
    <property type="entry name" value="OS06G0642300 PROTEIN"/>
    <property type="match status" value="1"/>
</dbReference>
<dbReference type="PRINTS" id="PR00463">
    <property type="entry name" value="EP450I"/>
</dbReference>
<keyword evidence="6 7" id="KW-0349">Heme</keyword>
<name>A0A3B6SNH6_WHEAT</name>
<evidence type="ECO:0000256" key="7">
    <source>
        <dbReference type="RuleBase" id="RU000461"/>
    </source>
</evidence>
<keyword evidence="5 6" id="KW-0408">Iron</keyword>
<dbReference type="EnsemblPlants" id="TraesCS7B02G414300.1">
    <property type="protein sequence ID" value="TraesCS7B02G414300.1"/>
    <property type="gene ID" value="TraesCS7B02G414300"/>
</dbReference>
<dbReference type="CDD" id="cd11072">
    <property type="entry name" value="CYP71-like"/>
    <property type="match status" value="1"/>
</dbReference>
<evidence type="ECO:0000256" key="5">
    <source>
        <dbReference type="ARBA" id="ARBA00023004"/>
    </source>
</evidence>
<reference evidence="8" key="1">
    <citation type="submission" date="2018-08" db="EMBL/GenBank/DDBJ databases">
        <authorList>
            <person name="Rossello M."/>
        </authorList>
    </citation>
    <scope>NUCLEOTIDE SEQUENCE [LARGE SCALE GENOMIC DNA]</scope>
    <source>
        <strain evidence="8">cv. Chinese Spring</strain>
    </source>
</reference>
<keyword evidence="4" id="KW-1133">Transmembrane helix</keyword>
<evidence type="ECO:0000256" key="4">
    <source>
        <dbReference type="ARBA" id="ARBA00022989"/>
    </source>
</evidence>
<dbReference type="PRINTS" id="PR00385">
    <property type="entry name" value="P450"/>
</dbReference>
<comment type="cofactor">
    <cofactor evidence="6">
        <name>heme</name>
        <dbReference type="ChEBI" id="CHEBI:30413"/>
    </cofactor>
</comment>
<dbReference type="InterPro" id="IPR002401">
    <property type="entry name" value="Cyt_P450_E_grp-I"/>
</dbReference>
<keyword evidence="7" id="KW-0560">Oxidoreductase</keyword>
<evidence type="ECO:0000313" key="8">
    <source>
        <dbReference type="EnsemblPlants" id="TraesCS7B02G414300.1"/>
    </source>
</evidence>
<dbReference type="Gramene" id="TraesWEE_scaffold_098112_01G000100.1">
    <property type="protein sequence ID" value="TraesWEE_scaffold_098112_01G000100.1"/>
    <property type="gene ID" value="TraesWEE_scaffold_098112_01G000100"/>
</dbReference>
<dbReference type="Pfam" id="PF00067">
    <property type="entry name" value="p450"/>
    <property type="match status" value="1"/>
</dbReference>
<evidence type="ECO:0000256" key="3">
    <source>
        <dbReference type="ARBA" id="ARBA00022723"/>
    </source>
</evidence>
<keyword evidence="2" id="KW-0812">Transmembrane</keyword>
<evidence type="ECO:0008006" key="10">
    <source>
        <dbReference type="Google" id="ProtNLM"/>
    </source>
</evidence>